<keyword evidence="1" id="KW-0472">Membrane</keyword>
<name>A0A0L8J7Y0_STRVR</name>
<keyword evidence="1" id="KW-0812">Transmembrane</keyword>
<reference evidence="2 3" key="1">
    <citation type="submission" date="2015-06" db="EMBL/GenBank/DDBJ databases">
        <authorList>
            <person name="Hoefler B.C."/>
            <person name="Straight P.D."/>
        </authorList>
    </citation>
    <scope>NUCLEOTIDE SEQUENCE [LARGE SCALE GENOMIC DNA]</scope>
    <source>
        <strain evidence="2 3">NRRL 3427</strain>
    </source>
</reference>
<gene>
    <name evidence="2" type="ORF">ADK34_36825</name>
</gene>
<organism evidence="2 3">
    <name type="scientific">Streptomyces viridochromogenes</name>
    <dbReference type="NCBI Taxonomy" id="1938"/>
    <lineage>
        <taxon>Bacteria</taxon>
        <taxon>Bacillati</taxon>
        <taxon>Actinomycetota</taxon>
        <taxon>Actinomycetes</taxon>
        <taxon>Kitasatosporales</taxon>
        <taxon>Streptomycetaceae</taxon>
        <taxon>Streptomyces</taxon>
    </lineage>
</organism>
<evidence type="ECO:0008006" key="4">
    <source>
        <dbReference type="Google" id="ProtNLM"/>
    </source>
</evidence>
<evidence type="ECO:0000313" key="3">
    <source>
        <dbReference type="Proteomes" id="UP000037023"/>
    </source>
</evidence>
<dbReference type="RefSeq" id="WP_033203775.1">
    <property type="nucleotide sequence ID" value="NZ_LGUP01000399.1"/>
</dbReference>
<comment type="caution">
    <text evidence="2">The sequence shown here is derived from an EMBL/GenBank/DDBJ whole genome shotgun (WGS) entry which is preliminary data.</text>
</comment>
<dbReference type="AlphaFoldDB" id="A0A0L8J7Y0"/>
<dbReference type="OrthoDB" id="3853749at2"/>
<proteinExistence type="predicted"/>
<evidence type="ECO:0000313" key="2">
    <source>
        <dbReference type="EMBL" id="KOG09730.1"/>
    </source>
</evidence>
<dbReference type="EMBL" id="LGUP01000399">
    <property type="protein sequence ID" value="KOG09730.1"/>
    <property type="molecule type" value="Genomic_DNA"/>
</dbReference>
<evidence type="ECO:0000256" key="1">
    <source>
        <dbReference type="SAM" id="Phobius"/>
    </source>
</evidence>
<dbReference type="PATRIC" id="fig|1938.6.peg.7943"/>
<keyword evidence="1" id="KW-1133">Transmembrane helix</keyword>
<sequence length="259" mass="27816">MSEKPGSRRRRILKNVLVSVLVLGTIGGGVAYTAVTADGADRTAPTVAWAEPTPTVESDDPAEGIARGRASTPLSKLLLPMPVGYRLGSDIEGYGNDGELGARQAADLLKATGKGVYGKKRREYERRIDALGLQGMAMRSYAGIAADVQVEVLVMRMKDKKAVRNFYALRTELAGYLKLRKGPKVEDHERNAACHLLPEPTEGDKEEKEAQLRGMTCTAYTGEFLVSVAAYGAAPLDGKAIAELLAKQLGHIDSPGEYV</sequence>
<dbReference type="Proteomes" id="UP000037023">
    <property type="component" value="Unassembled WGS sequence"/>
</dbReference>
<protein>
    <recommendedName>
        <fullName evidence="4">Secreted protein</fullName>
    </recommendedName>
</protein>
<accession>A0A0L8J7Y0</accession>
<feature type="transmembrane region" description="Helical" evidence="1">
    <location>
        <begin position="12"/>
        <end position="35"/>
    </location>
</feature>